<dbReference type="SMR" id="A0A1S3YQ99"/>
<dbReference type="GO" id="GO:0004190">
    <property type="term" value="F:aspartic-type endopeptidase activity"/>
    <property type="evidence" value="ECO:0007669"/>
    <property type="project" value="UniProtKB-KW"/>
</dbReference>
<dbReference type="PANTHER" id="PTHR47966:SF54">
    <property type="entry name" value="ASPARTIC PROTEINASE"/>
    <property type="match status" value="1"/>
</dbReference>
<dbReference type="AlphaFoldDB" id="A0A1S3YQ99"/>
<comment type="similarity">
    <text evidence="1">Belongs to the peptidase A1 family.</text>
</comment>
<dbReference type="PANTHER" id="PTHR47966">
    <property type="entry name" value="BETA-SITE APP-CLEAVING ENZYME, ISOFORM A-RELATED"/>
    <property type="match status" value="1"/>
</dbReference>
<evidence type="ECO:0000256" key="2">
    <source>
        <dbReference type="ARBA" id="ARBA00022670"/>
    </source>
</evidence>
<dbReference type="Gene3D" id="2.40.70.10">
    <property type="entry name" value="Acid Proteases"/>
    <property type="match status" value="1"/>
</dbReference>
<dbReference type="PROSITE" id="PS50015">
    <property type="entry name" value="SAP_B"/>
    <property type="match status" value="1"/>
</dbReference>
<feature type="domain" description="Saposin B-type" evidence="8">
    <location>
        <begin position="18"/>
        <end position="108"/>
    </location>
</feature>
<dbReference type="SUPFAM" id="SSF50630">
    <property type="entry name" value="Acid proteases"/>
    <property type="match status" value="1"/>
</dbReference>
<dbReference type="KEGG" id="nta:107778614"/>
<dbReference type="FunFam" id="2.40.70.10:FF:000002">
    <property type="entry name" value="Vacuolar aspartic proteinase"/>
    <property type="match status" value="1"/>
</dbReference>
<dbReference type="InterPro" id="IPR033121">
    <property type="entry name" value="PEPTIDASE_A1"/>
</dbReference>
<keyword evidence="6" id="KW-1015">Disulfide bond</keyword>
<evidence type="ECO:0000256" key="6">
    <source>
        <dbReference type="ARBA" id="ARBA00023157"/>
    </source>
</evidence>
<proteinExistence type="inferred from homology"/>
<dbReference type="GO" id="GO:0006629">
    <property type="term" value="P:lipid metabolic process"/>
    <property type="evidence" value="ECO:0007669"/>
    <property type="project" value="InterPro"/>
</dbReference>
<dbReference type="RefSeq" id="XP_016454386.1">
    <property type="nucleotide sequence ID" value="XM_016598900.1"/>
</dbReference>
<dbReference type="OMA" id="FFEMAVY"/>
<dbReference type="Gene3D" id="1.10.225.10">
    <property type="entry name" value="Saposin-like"/>
    <property type="match status" value="1"/>
</dbReference>
<accession>A0A1S3YQ99</accession>
<sequence length="148" mass="16170">MIIESVVDKHNGASNGLGDEMCRVCEMAVVWMQNQMRRNETADSIYNYVNQLCDQLPSPMGESAVDCSSLASMPNVSFTIGNKTFDLTPQQYVLQVGEGPVAQCISGFTALDVPPPRGPLWILGDVFMGHYHTVFDYGNSRVGFAEAA</sequence>
<evidence type="ECO:0000313" key="10">
    <source>
        <dbReference type="RefSeq" id="XP_016454386.1"/>
    </source>
</evidence>
<dbReference type="GO" id="GO:0006508">
    <property type="term" value="P:proteolysis"/>
    <property type="evidence" value="ECO:0007669"/>
    <property type="project" value="UniProtKB-KW"/>
</dbReference>
<dbReference type="InterPro" id="IPR008139">
    <property type="entry name" value="SaposinB_dom"/>
</dbReference>
<evidence type="ECO:0000256" key="4">
    <source>
        <dbReference type="ARBA" id="ARBA00022801"/>
    </source>
</evidence>
<protein>
    <submittedName>
        <fullName evidence="10">Aspartic proteinase A1-like</fullName>
    </submittedName>
</protein>
<keyword evidence="2" id="KW-0645">Protease</keyword>
<evidence type="ECO:0000256" key="5">
    <source>
        <dbReference type="ARBA" id="ARBA00023145"/>
    </source>
</evidence>
<dbReference type="Pfam" id="PF00026">
    <property type="entry name" value="Asp"/>
    <property type="match status" value="1"/>
</dbReference>
<keyword evidence="3" id="KW-0064">Aspartyl protease</keyword>
<gene>
    <name evidence="10" type="primary">LOC107778614</name>
</gene>
<dbReference type="STRING" id="4097.A0A1S3YQ99"/>
<dbReference type="PaxDb" id="4097-A0A1S3YQ99"/>
<organism evidence="10">
    <name type="scientific">Nicotiana tabacum</name>
    <name type="common">Common tobacco</name>
    <dbReference type="NCBI Taxonomy" id="4097"/>
    <lineage>
        <taxon>Eukaryota</taxon>
        <taxon>Viridiplantae</taxon>
        <taxon>Streptophyta</taxon>
        <taxon>Embryophyta</taxon>
        <taxon>Tracheophyta</taxon>
        <taxon>Spermatophyta</taxon>
        <taxon>Magnoliopsida</taxon>
        <taxon>eudicotyledons</taxon>
        <taxon>Gunneridae</taxon>
        <taxon>Pentapetalae</taxon>
        <taxon>asterids</taxon>
        <taxon>lamiids</taxon>
        <taxon>Solanales</taxon>
        <taxon>Solanaceae</taxon>
        <taxon>Nicotianoideae</taxon>
        <taxon>Nicotianeae</taxon>
        <taxon>Nicotiana</taxon>
    </lineage>
</organism>
<dbReference type="InterPro" id="IPR021109">
    <property type="entry name" value="Peptidase_aspartic_dom_sf"/>
</dbReference>
<keyword evidence="4" id="KW-0378">Hydrolase</keyword>
<dbReference type="InterPro" id="IPR001461">
    <property type="entry name" value="Aspartic_peptidase_A1"/>
</dbReference>
<dbReference type="InterPro" id="IPR011001">
    <property type="entry name" value="Saposin-like"/>
</dbReference>
<evidence type="ECO:0000256" key="7">
    <source>
        <dbReference type="ARBA" id="ARBA00023180"/>
    </source>
</evidence>
<name>A0A1S3YQ99_TOBAC</name>
<feature type="domain" description="Peptidase A1" evidence="9">
    <location>
        <begin position="1"/>
        <end position="145"/>
    </location>
</feature>
<evidence type="ECO:0000256" key="1">
    <source>
        <dbReference type="ARBA" id="ARBA00007447"/>
    </source>
</evidence>
<dbReference type="SUPFAM" id="SSF47862">
    <property type="entry name" value="Saposin"/>
    <property type="match status" value="1"/>
</dbReference>
<evidence type="ECO:0000259" key="8">
    <source>
        <dbReference type="PROSITE" id="PS50015"/>
    </source>
</evidence>
<keyword evidence="5" id="KW-0865">Zymogen</keyword>
<dbReference type="OrthoDB" id="771136at2759"/>
<evidence type="ECO:0000256" key="3">
    <source>
        <dbReference type="ARBA" id="ARBA00022750"/>
    </source>
</evidence>
<evidence type="ECO:0000259" key="9">
    <source>
        <dbReference type="PROSITE" id="PS51767"/>
    </source>
</evidence>
<keyword evidence="7" id="KW-0325">Glycoprotein</keyword>
<reference evidence="10" key="1">
    <citation type="submission" date="2025-08" db="UniProtKB">
        <authorList>
            <consortium name="RefSeq"/>
        </authorList>
    </citation>
    <scope>IDENTIFICATION</scope>
</reference>
<dbReference type="PROSITE" id="PS51767">
    <property type="entry name" value="PEPTIDASE_A1"/>
    <property type="match status" value="1"/>
</dbReference>